<gene>
    <name evidence="2" type="ORF">KVG91_09685</name>
</gene>
<feature type="compositionally biased region" description="Low complexity" evidence="1">
    <location>
        <begin position="25"/>
        <end position="40"/>
    </location>
</feature>
<sequence>MTVLNPGSARFGSAKSNFPQEDINANSAPPIISGSSAADDSEATRAAADARLKQDSIARHAPGARIPVPAESTLGRWLEALKQVINSTAFKRLEEIFGGRGSFSHIDPNKGEIWLDGGRVKITRDSAELDSIPGGKELFDNVMTIGKKMTPYGILSRHDVFKSDASGANTVDSNVVQQFLYGPGPGALPDHHVPADILRKTGEADTRHNLLGALKKQIETPGVKPDLESITVEIAPHSVLWSAAQTQPVTMNLKQLLAAYGLQVPTTSQALANLELTLFTPPLSAPAQANYGGLLSKAVPLGEEEQKKINETVSAWKVQQTQVRVDSSGRTQSLFNYLARALSESQRALAETDPQAFLNALINTPQARALGKQLQEAIGALPTPSSGQEALLAALGLEADPAGGQERNNLAGYNLRQRDNVGRTPADIVERFQDHMEGRVGRDMAKAGAYQLLAMSAPEFLAKDVPPNLVYGSQQWAAFSAAVSRREQDTPGSTAGKTYAEIMQHDALEPVTEAGHHQVQLAAMTSVIDWGIANGVIEESKDGNYSPETIERVFAAMQAQAERLISTVESLAATMPTRKDVALAELKRVYGEEKAHLFEKKVFRRSGQPSRDDSRYSLLDIYMSGELRSYHWDSNSHEAYIGAFASGFSKLESAQKKFDEAFDQYTDNLSKAAGVNFQYQLSQLPAEERERFERGSVVVHHLNASSFSPFPEGSDEHPVFKLFGVGAVLFETHHEGKVVKYVFSPTLGKIIKAGEPFPGAPEGWNINVSVRRRKDGGGYRRTRYGLTVGDKFYELKENHQTAKSLEALPESHSALGTKELSARSEELAKGVTSMYSNAVNEFRKSARGVTEREKVEAQRKFLTNFLLGLVPFHNFIKSIVEGNKHDAVVYGLLDFLGLIVPGFKGGYAGAKIGAKGLGSALGFIKGFAKAGLKAANPFGSIYDAGKGVFKLGKTVVKSLPSVKFSLFDKARNLSGRSGSWNIPQGGYKQTIADGTYRRLGGDGAPVSVLATQQNGKWYALDPKTMSPYGTALKGFTPTNVQDLRDLRQGTAVSIKDGSSFKESQQEHQDIQARPGTAPTPSSQVEEQNRKAVEQSRDTTRLVKNAQS</sequence>
<evidence type="ECO:0000256" key="1">
    <source>
        <dbReference type="SAM" id="MobiDB-lite"/>
    </source>
</evidence>
<dbReference type="RefSeq" id="WP_178115146.1">
    <property type="nucleotide sequence ID" value="NZ_JAHSTY010000001.1"/>
</dbReference>
<keyword evidence="3" id="KW-1185">Reference proteome</keyword>
<feature type="region of interest" description="Disordered" evidence="1">
    <location>
        <begin position="1056"/>
        <end position="1107"/>
    </location>
</feature>
<evidence type="ECO:0000313" key="2">
    <source>
        <dbReference type="EMBL" id="MBV4452868.1"/>
    </source>
</evidence>
<comment type="caution">
    <text evidence="2">The sequence shown here is derived from an EMBL/GenBank/DDBJ whole genome shotgun (WGS) entry which is preliminary data.</text>
</comment>
<feature type="compositionally biased region" description="Basic and acidic residues" evidence="1">
    <location>
        <begin position="1086"/>
        <end position="1100"/>
    </location>
</feature>
<proteinExistence type="predicted"/>
<dbReference type="EMBL" id="JAHSTY010000001">
    <property type="protein sequence ID" value="MBV4452868.1"/>
    <property type="molecule type" value="Genomic_DNA"/>
</dbReference>
<name>A0ABS6NXD0_9PSED</name>
<organism evidence="2 3">
    <name type="scientific">Pseudomonas azadiae</name>
    <dbReference type="NCBI Taxonomy" id="2843612"/>
    <lineage>
        <taxon>Bacteria</taxon>
        <taxon>Pseudomonadati</taxon>
        <taxon>Pseudomonadota</taxon>
        <taxon>Gammaproteobacteria</taxon>
        <taxon>Pseudomonadales</taxon>
        <taxon>Pseudomonadaceae</taxon>
        <taxon>Pseudomonas</taxon>
    </lineage>
</organism>
<accession>A0ABS6NXD0</accession>
<feature type="region of interest" description="Disordered" evidence="1">
    <location>
        <begin position="1"/>
        <end position="40"/>
    </location>
</feature>
<evidence type="ECO:0000313" key="3">
    <source>
        <dbReference type="Proteomes" id="UP001048976"/>
    </source>
</evidence>
<protein>
    <submittedName>
        <fullName evidence="2">Uncharacterized protein</fullName>
    </submittedName>
</protein>
<dbReference type="Proteomes" id="UP001048976">
    <property type="component" value="Unassembled WGS sequence"/>
</dbReference>
<reference evidence="2" key="1">
    <citation type="submission" date="2021-06" db="EMBL/GenBank/DDBJ databases">
        <title>Updating the genus Pseudomonas: Description of 43 new species and partition of the Pseudomonas putida group.</title>
        <authorList>
            <person name="Girard L."/>
            <person name="Lood C."/>
            <person name="Vandamme P."/>
            <person name="Rokni-Zadeh H."/>
            <person name="Van Noort V."/>
            <person name="Hofte M."/>
            <person name="Lavigne R."/>
            <person name="De Mot R."/>
        </authorList>
    </citation>
    <scope>NUCLEOTIDE SEQUENCE</scope>
    <source>
        <strain evidence="2">SWRI103</strain>
    </source>
</reference>